<protein>
    <submittedName>
        <fullName evidence="1">Uncharacterized protein</fullName>
    </submittedName>
</protein>
<accession>A0A9X2BEW1</accession>
<sequence>MRKTIAILLVVLHLFYAGGYTVLFQYLVNRADEQVENQILAGNYKEKDLIEIKVPVHTPYSSTWSSYQEVSGQMHLKGATYNYVKLKVTPDTLFLKCIPNQQSTKLMKENIRYAKQVGDQPFNKKGAGFKQLQFDNFYFPAVCWKIKSPVEIYQPKYNLLSVNAYSSYFQDIEQPPCLA</sequence>
<reference evidence="1" key="1">
    <citation type="submission" date="2022-04" db="EMBL/GenBank/DDBJ databases">
        <title>Mucilaginibacter sp. RS28 isolated from freshwater.</title>
        <authorList>
            <person name="Ko S.-R."/>
        </authorList>
    </citation>
    <scope>NUCLEOTIDE SEQUENCE</scope>
    <source>
        <strain evidence="1">RS28</strain>
    </source>
</reference>
<dbReference type="Proteomes" id="UP001139450">
    <property type="component" value="Unassembled WGS sequence"/>
</dbReference>
<dbReference type="EMBL" id="JALJEJ010000013">
    <property type="protein sequence ID" value="MCJ8211848.1"/>
    <property type="molecule type" value="Genomic_DNA"/>
</dbReference>
<gene>
    <name evidence="1" type="ORF">MUY27_19165</name>
</gene>
<comment type="caution">
    <text evidence="1">The sequence shown here is derived from an EMBL/GenBank/DDBJ whole genome shotgun (WGS) entry which is preliminary data.</text>
</comment>
<keyword evidence="2" id="KW-1185">Reference proteome</keyword>
<evidence type="ECO:0000313" key="1">
    <source>
        <dbReference type="EMBL" id="MCJ8211848.1"/>
    </source>
</evidence>
<dbReference type="RefSeq" id="WP_245132834.1">
    <property type="nucleotide sequence ID" value="NZ_JALJEJ010000013.1"/>
</dbReference>
<dbReference type="AlphaFoldDB" id="A0A9X2BEW1"/>
<name>A0A9X2BEW1_9SPHI</name>
<evidence type="ECO:0000313" key="2">
    <source>
        <dbReference type="Proteomes" id="UP001139450"/>
    </source>
</evidence>
<organism evidence="1 2">
    <name type="scientific">Mucilaginibacter straminoryzae</name>
    <dbReference type="NCBI Taxonomy" id="2932774"/>
    <lineage>
        <taxon>Bacteria</taxon>
        <taxon>Pseudomonadati</taxon>
        <taxon>Bacteroidota</taxon>
        <taxon>Sphingobacteriia</taxon>
        <taxon>Sphingobacteriales</taxon>
        <taxon>Sphingobacteriaceae</taxon>
        <taxon>Mucilaginibacter</taxon>
    </lineage>
</organism>
<proteinExistence type="predicted"/>